<evidence type="ECO:0000256" key="2">
    <source>
        <dbReference type="ARBA" id="ARBA00022695"/>
    </source>
</evidence>
<feature type="domain" description="MobA-like NTP transferase" evidence="6">
    <location>
        <begin position="64"/>
        <end position="169"/>
    </location>
</feature>
<proteinExistence type="predicted"/>
<dbReference type="Proteomes" id="UP000315133">
    <property type="component" value="Unassembled WGS sequence"/>
</dbReference>
<keyword evidence="2 7" id="KW-0548">Nucleotidyltransferase</keyword>
<name>A0A543KQC7_9MICO</name>
<evidence type="ECO:0000256" key="5">
    <source>
        <dbReference type="SAM" id="MobiDB-lite"/>
    </source>
</evidence>
<dbReference type="InterPro" id="IPR025877">
    <property type="entry name" value="MobA-like_NTP_Trfase"/>
</dbReference>
<reference evidence="7 8" key="1">
    <citation type="submission" date="2019-06" db="EMBL/GenBank/DDBJ databases">
        <title>Sequencing the genomes of 1000 actinobacteria strains.</title>
        <authorList>
            <person name="Klenk H.-P."/>
        </authorList>
    </citation>
    <scope>NUCLEOTIDE SEQUENCE [LARGE SCALE GENOMIC DNA]</scope>
    <source>
        <strain evidence="7 8">DSM 12362</strain>
    </source>
</reference>
<accession>A0A543KQC7</accession>
<evidence type="ECO:0000256" key="4">
    <source>
        <dbReference type="ARBA" id="ARBA00023134"/>
    </source>
</evidence>
<sequence length="231" mass="23262">MVTRDPHPFPGTGSAPAGTTSTRPGGVYWHLVVPVKDASLAKSRLEAPAPLRRADLARAVAADTVEAACAAVGAESLTVVTSDEVVASLASGLGARVVADPGDGLDAAVAAGWRDEPDLGGRRIGWAALLGDLAALRPEDLHQALAACAGHRAAVVPDAEGTGTVLLTSTTAPPQGRFGPGSAARHEAAGAVRLELDLPRLRRDVDVAADLRSVLALGAGPHTLLATARGA</sequence>
<organism evidence="7 8">
    <name type="scientific">Ornithinimicrobium humiphilum</name>
    <dbReference type="NCBI Taxonomy" id="125288"/>
    <lineage>
        <taxon>Bacteria</taxon>
        <taxon>Bacillati</taxon>
        <taxon>Actinomycetota</taxon>
        <taxon>Actinomycetes</taxon>
        <taxon>Micrococcales</taxon>
        <taxon>Ornithinimicrobiaceae</taxon>
        <taxon>Ornithinimicrobium</taxon>
    </lineage>
</organism>
<dbReference type="Gene3D" id="3.90.550.10">
    <property type="entry name" value="Spore Coat Polysaccharide Biosynthesis Protein SpsA, Chain A"/>
    <property type="match status" value="1"/>
</dbReference>
<dbReference type="EMBL" id="VFPU01000001">
    <property type="protein sequence ID" value="TQM97289.1"/>
    <property type="molecule type" value="Genomic_DNA"/>
</dbReference>
<keyword evidence="4" id="KW-0342">GTP-binding</keyword>
<dbReference type="PANTHER" id="PTHR40392">
    <property type="entry name" value="2-PHOSPHO-L-LACTATE GUANYLYLTRANSFERASE"/>
    <property type="match status" value="1"/>
</dbReference>
<keyword evidence="8" id="KW-1185">Reference proteome</keyword>
<feature type="region of interest" description="Disordered" evidence="5">
    <location>
        <begin position="1"/>
        <end position="21"/>
    </location>
</feature>
<dbReference type="SUPFAM" id="SSF53448">
    <property type="entry name" value="Nucleotide-diphospho-sugar transferases"/>
    <property type="match status" value="1"/>
</dbReference>
<keyword evidence="3" id="KW-0547">Nucleotide-binding</keyword>
<dbReference type="InterPro" id="IPR029044">
    <property type="entry name" value="Nucleotide-diphossugar_trans"/>
</dbReference>
<dbReference type="InterPro" id="IPR002835">
    <property type="entry name" value="CofC"/>
</dbReference>
<feature type="compositionally biased region" description="Low complexity" evidence="5">
    <location>
        <begin position="10"/>
        <end position="21"/>
    </location>
</feature>
<evidence type="ECO:0000259" key="6">
    <source>
        <dbReference type="Pfam" id="PF12804"/>
    </source>
</evidence>
<dbReference type="NCBIfam" id="TIGR03552">
    <property type="entry name" value="F420_cofC"/>
    <property type="match status" value="1"/>
</dbReference>
<dbReference type="GO" id="GO:0005525">
    <property type="term" value="F:GTP binding"/>
    <property type="evidence" value="ECO:0007669"/>
    <property type="project" value="UniProtKB-KW"/>
</dbReference>
<dbReference type="PANTHER" id="PTHR40392:SF1">
    <property type="entry name" value="2-PHOSPHO-L-LACTATE GUANYLYLTRANSFERASE"/>
    <property type="match status" value="1"/>
</dbReference>
<evidence type="ECO:0000256" key="1">
    <source>
        <dbReference type="ARBA" id="ARBA00022679"/>
    </source>
</evidence>
<keyword evidence="1 7" id="KW-0808">Transferase</keyword>
<comment type="caution">
    <text evidence="7">The sequence shown here is derived from an EMBL/GenBank/DDBJ whole genome shotgun (WGS) entry which is preliminary data.</text>
</comment>
<evidence type="ECO:0000313" key="7">
    <source>
        <dbReference type="EMBL" id="TQM97289.1"/>
    </source>
</evidence>
<evidence type="ECO:0000256" key="3">
    <source>
        <dbReference type="ARBA" id="ARBA00022741"/>
    </source>
</evidence>
<protein>
    <submittedName>
        <fullName evidence="7">2-phospho-L-lactate guanylyltransferase</fullName>
    </submittedName>
</protein>
<dbReference type="GO" id="GO:0043814">
    <property type="term" value="F:phospholactate guanylyltransferase activity"/>
    <property type="evidence" value="ECO:0007669"/>
    <property type="project" value="InterPro"/>
</dbReference>
<dbReference type="Pfam" id="PF12804">
    <property type="entry name" value="NTP_transf_3"/>
    <property type="match status" value="1"/>
</dbReference>
<evidence type="ECO:0000313" key="8">
    <source>
        <dbReference type="Proteomes" id="UP000315133"/>
    </source>
</evidence>
<dbReference type="AlphaFoldDB" id="A0A543KQC7"/>
<gene>
    <name evidence="7" type="ORF">FB476_2193</name>
</gene>